<dbReference type="InterPro" id="IPR035996">
    <property type="entry name" value="4pyrrol_Methylase_sf"/>
</dbReference>
<keyword evidence="5" id="KW-0949">S-adenosyl-L-methionine</keyword>
<dbReference type="GO" id="GO:0008276">
    <property type="term" value="F:protein methyltransferase activity"/>
    <property type="evidence" value="ECO:0007669"/>
    <property type="project" value="InterPro"/>
</dbReference>
<dbReference type="InterPro" id="IPR050714">
    <property type="entry name" value="Cobalamin_biosynth_MTase"/>
</dbReference>
<dbReference type="Proteomes" id="UP000176244">
    <property type="component" value="Unassembled WGS sequence"/>
</dbReference>
<sequence length="208" mass="22469">MYPLKIIGLGPGHPDYILPIALKEIAAAEVILCGTRHAESFDASGKEMLFIGKGTPLSELMEKVAKGYQSRKTALVVSGDCGFYSLLAYAKKVVPEKDIVCIPGISSLQYFFAKLAISWEDAKLMSLHGRDQDLAAALAENKKLGILTDKNNNTAFIAGILQAAGCENSILYVGEELSYPNEKITRLTVAEALSYQEEGLAVVVVINE</sequence>
<dbReference type="CDD" id="cd11644">
    <property type="entry name" value="Precorrin-6Y-MT"/>
    <property type="match status" value="1"/>
</dbReference>
<feature type="domain" description="Tetrapyrrole methylase" evidence="6">
    <location>
        <begin position="6"/>
        <end position="192"/>
    </location>
</feature>
<protein>
    <submittedName>
        <fullName evidence="7">Putative cobalt-precorrin-6Y C(5)-methyltransferase</fullName>
        <ecNumber evidence="7">2.1.1.-</ecNumber>
    </submittedName>
</protein>
<dbReference type="Gene3D" id="3.40.1010.10">
    <property type="entry name" value="Cobalt-precorrin-4 Transmethylase, Domain 1"/>
    <property type="match status" value="1"/>
</dbReference>
<dbReference type="AlphaFoldDB" id="A0A1F2PLK5"/>
<keyword evidence="4 7" id="KW-0808">Transferase</keyword>
<dbReference type="InterPro" id="IPR014777">
    <property type="entry name" value="4pyrrole_Mease_sub1"/>
</dbReference>
<comment type="pathway">
    <text evidence="1">Cofactor biosynthesis; adenosylcobalamin biosynthesis.</text>
</comment>
<keyword evidence="3 7" id="KW-0489">Methyltransferase</keyword>
<dbReference type="InterPro" id="IPR000878">
    <property type="entry name" value="4pyrrol_Mease"/>
</dbReference>
<evidence type="ECO:0000256" key="3">
    <source>
        <dbReference type="ARBA" id="ARBA00022603"/>
    </source>
</evidence>
<dbReference type="EC" id="2.1.1.-" evidence="7"/>
<evidence type="ECO:0000256" key="5">
    <source>
        <dbReference type="ARBA" id="ARBA00022691"/>
    </source>
</evidence>
<keyword evidence="2" id="KW-0169">Cobalamin biosynthesis</keyword>
<comment type="caution">
    <text evidence="7">The sequence shown here is derived from an EMBL/GenBank/DDBJ whole genome shotgun (WGS) entry which is preliminary data.</text>
</comment>
<dbReference type="PANTHER" id="PTHR43182:SF1">
    <property type="entry name" value="COBALT-PRECORRIN-7 C(5)-METHYLTRANSFERASE"/>
    <property type="match status" value="1"/>
</dbReference>
<dbReference type="SUPFAM" id="SSF53790">
    <property type="entry name" value="Tetrapyrrole methylase"/>
    <property type="match status" value="1"/>
</dbReference>
<dbReference type="NCBIfam" id="TIGR02467">
    <property type="entry name" value="CbiE"/>
    <property type="match status" value="1"/>
</dbReference>
<evidence type="ECO:0000256" key="2">
    <source>
        <dbReference type="ARBA" id="ARBA00022573"/>
    </source>
</evidence>
<dbReference type="Gene3D" id="3.30.950.10">
    <property type="entry name" value="Methyltransferase, Cobalt-precorrin-4 Transmethylase, Domain 2"/>
    <property type="match status" value="1"/>
</dbReference>
<dbReference type="STRING" id="52694.ACWI_01940"/>
<name>A0A1F2PLK5_9FIRM</name>
<proteinExistence type="predicted"/>
<organism evidence="7 8">
    <name type="scientific">Acetobacterium wieringae</name>
    <dbReference type="NCBI Taxonomy" id="52694"/>
    <lineage>
        <taxon>Bacteria</taxon>
        <taxon>Bacillati</taxon>
        <taxon>Bacillota</taxon>
        <taxon>Clostridia</taxon>
        <taxon>Eubacteriales</taxon>
        <taxon>Eubacteriaceae</taxon>
        <taxon>Acetobacterium</taxon>
    </lineage>
</organism>
<dbReference type="RefSeq" id="WP_070369567.1">
    <property type="nucleotide sequence ID" value="NZ_LKEU01000010.1"/>
</dbReference>
<reference evidence="7 8" key="1">
    <citation type="submission" date="2015-09" db="EMBL/GenBank/DDBJ databases">
        <title>Genome sequence of Acetobacterium wieringae DSM 1911.</title>
        <authorList>
            <person name="Poehlein A."/>
            <person name="Bengelsdorf F.R."/>
            <person name="Schiel-Bengelsdorf B."/>
            <person name="Duerre P."/>
            <person name="Daniel R."/>
        </authorList>
    </citation>
    <scope>NUCLEOTIDE SEQUENCE [LARGE SCALE GENOMIC DNA]</scope>
    <source>
        <strain evidence="7 8">DSM 1911</strain>
    </source>
</reference>
<gene>
    <name evidence="7" type="primary">cbiE</name>
    <name evidence="7" type="ORF">ACWI_01940</name>
</gene>
<dbReference type="InterPro" id="IPR014776">
    <property type="entry name" value="4pyrrole_Mease_sub2"/>
</dbReference>
<dbReference type="Pfam" id="PF00590">
    <property type="entry name" value="TP_methylase"/>
    <property type="match status" value="1"/>
</dbReference>
<evidence type="ECO:0000313" key="8">
    <source>
        <dbReference type="Proteomes" id="UP000176244"/>
    </source>
</evidence>
<evidence type="ECO:0000256" key="1">
    <source>
        <dbReference type="ARBA" id="ARBA00004953"/>
    </source>
</evidence>
<dbReference type="PANTHER" id="PTHR43182">
    <property type="entry name" value="COBALT-PRECORRIN-6B C(15)-METHYLTRANSFERASE (DECARBOXYLATING)"/>
    <property type="match status" value="1"/>
</dbReference>
<dbReference type="OrthoDB" id="9780707at2"/>
<dbReference type="GO" id="GO:0009236">
    <property type="term" value="P:cobalamin biosynthetic process"/>
    <property type="evidence" value="ECO:0007669"/>
    <property type="project" value="UniProtKB-UniPathway"/>
</dbReference>
<dbReference type="InterPro" id="IPR012818">
    <property type="entry name" value="CbiE"/>
</dbReference>
<accession>A0A1F2PLK5</accession>
<evidence type="ECO:0000313" key="7">
    <source>
        <dbReference type="EMBL" id="OFV72283.1"/>
    </source>
</evidence>
<dbReference type="EMBL" id="LKEU01000010">
    <property type="protein sequence ID" value="OFV72283.1"/>
    <property type="molecule type" value="Genomic_DNA"/>
</dbReference>
<evidence type="ECO:0000256" key="4">
    <source>
        <dbReference type="ARBA" id="ARBA00022679"/>
    </source>
</evidence>
<dbReference type="GO" id="GO:0032259">
    <property type="term" value="P:methylation"/>
    <property type="evidence" value="ECO:0007669"/>
    <property type="project" value="UniProtKB-KW"/>
</dbReference>
<dbReference type="UniPathway" id="UPA00148"/>
<evidence type="ECO:0000259" key="6">
    <source>
        <dbReference type="Pfam" id="PF00590"/>
    </source>
</evidence>